<evidence type="ECO:0000256" key="3">
    <source>
        <dbReference type="ARBA" id="ARBA00022679"/>
    </source>
</evidence>
<dbReference type="Gene3D" id="2.30.130.60">
    <property type="match status" value="1"/>
</dbReference>
<dbReference type="Pfam" id="PF13636">
    <property type="entry name" value="Methyltranf_PUA"/>
    <property type="match status" value="1"/>
</dbReference>
<feature type="binding site" evidence="6">
    <location>
        <position position="162"/>
    </location>
    <ligand>
        <name>S-adenosyl-L-methionine</name>
        <dbReference type="ChEBI" id="CHEBI:59789"/>
    </ligand>
</feature>
<comment type="similarity">
    <text evidence="6">Belongs to the class I-like SAM-binding methyltransferase superfamily. RsmB/NOP family.</text>
</comment>
<feature type="domain" description="SAM-dependent MTase RsmB/NOP-type" evidence="7">
    <location>
        <begin position="1"/>
        <end position="298"/>
    </location>
</feature>
<keyword evidence="4 6" id="KW-0949">S-adenosyl-L-methionine</keyword>
<organism evidence="8 9">
    <name type="scientific">Sphingobacterium suaedae</name>
    <dbReference type="NCBI Taxonomy" id="1686402"/>
    <lineage>
        <taxon>Bacteria</taxon>
        <taxon>Pseudomonadati</taxon>
        <taxon>Bacteroidota</taxon>
        <taxon>Sphingobacteriia</taxon>
        <taxon>Sphingobacteriales</taxon>
        <taxon>Sphingobacteriaceae</taxon>
        <taxon>Sphingobacterium</taxon>
    </lineage>
</organism>
<keyword evidence="9" id="KW-1185">Reference proteome</keyword>
<dbReference type="InterPro" id="IPR023267">
    <property type="entry name" value="RCMT"/>
</dbReference>
<dbReference type="PANTHER" id="PTHR22807:SF30">
    <property type="entry name" value="28S RRNA (CYTOSINE(4447)-C(5))-METHYLTRANSFERASE-RELATED"/>
    <property type="match status" value="1"/>
</dbReference>
<proteinExistence type="inferred from homology"/>
<dbReference type="PRINTS" id="PR02008">
    <property type="entry name" value="RCMTFAMILY"/>
</dbReference>
<dbReference type="PROSITE" id="PS51686">
    <property type="entry name" value="SAM_MT_RSMB_NOP"/>
    <property type="match status" value="1"/>
</dbReference>
<feature type="binding site" evidence="6">
    <location>
        <position position="179"/>
    </location>
    <ligand>
        <name>S-adenosyl-L-methionine</name>
        <dbReference type="ChEBI" id="CHEBI:59789"/>
    </ligand>
</feature>
<keyword evidence="2 6" id="KW-0489">Methyltransferase</keyword>
<keyword evidence="1" id="KW-0963">Cytoplasm</keyword>
<keyword evidence="5 6" id="KW-0694">RNA-binding</keyword>
<dbReference type="Proteomes" id="UP001597545">
    <property type="component" value="Unassembled WGS sequence"/>
</dbReference>
<reference evidence="9" key="1">
    <citation type="journal article" date="2019" name="Int. J. Syst. Evol. Microbiol.">
        <title>The Global Catalogue of Microorganisms (GCM) 10K type strain sequencing project: providing services to taxonomists for standard genome sequencing and annotation.</title>
        <authorList>
            <consortium name="The Broad Institute Genomics Platform"/>
            <consortium name="The Broad Institute Genome Sequencing Center for Infectious Disease"/>
            <person name="Wu L."/>
            <person name="Ma J."/>
        </authorList>
    </citation>
    <scope>NUCLEOTIDE SEQUENCE [LARGE SCALE GENOMIC DNA]</scope>
    <source>
        <strain evidence="9">KCTC 42662</strain>
    </source>
</reference>
<dbReference type="InterPro" id="IPR029063">
    <property type="entry name" value="SAM-dependent_MTases_sf"/>
</dbReference>
<name>A0ABW5KRH3_9SPHI</name>
<evidence type="ECO:0000313" key="8">
    <source>
        <dbReference type="EMBL" id="MFD2550182.1"/>
    </source>
</evidence>
<dbReference type="Gene3D" id="3.30.70.1170">
    <property type="entry name" value="Sun protein, domain 3"/>
    <property type="match status" value="1"/>
</dbReference>
<gene>
    <name evidence="8" type="ORF">ACFSR5_21230</name>
</gene>
<dbReference type="InterPro" id="IPR031341">
    <property type="entry name" value="Methyltr_RsmF_N"/>
</dbReference>
<keyword evidence="3 6" id="KW-0808">Transferase</keyword>
<evidence type="ECO:0000256" key="2">
    <source>
        <dbReference type="ARBA" id="ARBA00022603"/>
    </source>
</evidence>
<evidence type="ECO:0000313" key="9">
    <source>
        <dbReference type="Proteomes" id="UP001597545"/>
    </source>
</evidence>
<dbReference type="PANTHER" id="PTHR22807">
    <property type="entry name" value="NOP2 YEAST -RELATED NOL1/NOP2/FMU SUN DOMAIN-CONTAINING"/>
    <property type="match status" value="1"/>
</dbReference>
<evidence type="ECO:0000256" key="1">
    <source>
        <dbReference type="ARBA" id="ARBA00022490"/>
    </source>
</evidence>
<evidence type="ECO:0000256" key="6">
    <source>
        <dbReference type="PROSITE-ProRule" id="PRU01023"/>
    </source>
</evidence>
<dbReference type="Pfam" id="PF01189">
    <property type="entry name" value="Methyltr_RsmB-F"/>
    <property type="match status" value="1"/>
</dbReference>
<dbReference type="RefSeq" id="WP_380906590.1">
    <property type="nucleotide sequence ID" value="NZ_JBHUEG010000018.1"/>
</dbReference>
<evidence type="ECO:0000259" key="7">
    <source>
        <dbReference type="PROSITE" id="PS51686"/>
    </source>
</evidence>
<dbReference type="CDD" id="cd02440">
    <property type="entry name" value="AdoMet_MTases"/>
    <property type="match status" value="1"/>
</dbReference>
<dbReference type="InterPro" id="IPR027391">
    <property type="entry name" value="Nol1_Nop2_Fmu_2"/>
</dbReference>
<evidence type="ECO:0000256" key="5">
    <source>
        <dbReference type="ARBA" id="ARBA00022884"/>
    </source>
</evidence>
<feature type="active site" description="Nucleophile" evidence="6">
    <location>
        <position position="232"/>
    </location>
</feature>
<protein>
    <submittedName>
        <fullName evidence="8">RNA methyltransferase</fullName>
    </submittedName>
</protein>
<evidence type="ECO:0000256" key="4">
    <source>
        <dbReference type="ARBA" id="ARBA00022691"/>
    </source>
</evidence>
<sequence>MGNFLPNDLIRRLNERADFDSEAFLETHQTGDKITSIRLNPHKQQQSPFVRIKQVPWCTFGYYLEERPSFTLDPLYHAGCYYVQEASSMFIAHILEQLGLANSKIKALDLCAAPGGKSTLLNSYLGVESLLVSNEVIKARANILVDNINRWGTANVVVTNNDPSAFNRLPGYFDVLLVDAPCSGSGMFRKDQKAIDEWSSANVKLCSDRQKRILAESLSTLSTDGYLLYSTCSYSQEENEDIVDWVMDEFGFESVSIPVKADWGIEETHSPKHYAFGYRFYPHRVMGEGFFISVLKKRTSQSSFPKNKMRPEKSAISLYEAAKWVHPADIFFQFMHGDDLRIFPKAYMDDLRALQQVLYIKQAGTSLGKWTGRELLPSHDLACSIYIRTDLPSQELDLQTALKYLRKENLDRDHFTQTNTGWCLVRYEGVNLGWVKVLPNRVNNYYPKEVRIMNL</sequence>
<dbReference type="Pfam" id="PF17125">
    <property type="entry name" value="Methyltr_RsmF_N"/>
    <property type="match status" value="1"/>
</dbReference>
<dbReference type="GO" id="GO:0008168">
    <property type="term" value="F:methyltransferase activity"/>
    <property type="evidence" value="ECO:0007669"/>
    <property type="project" value="UniProtKB-KW"/>
</dbReference>
<dbReference type="InterPro" id="IPR049560">
    <property type="entry name" value="MeTrfase_RsmB-F_NOP2_cat"/>
</dbReference>
<comment type="caution">
    <text evidence="8">The sequence shown here is derived from an EMBL/GenBank/DDBJ whole genome shotgun (WGS) entry which is preliminary data.</text>
</comment>
<accession>A0ABW5KRH3</accession>
<feature type="binding site" evidence="6">
    <location>
        <begin position="111"/>
        <end position="117"/>
    </location>
    <ligand>
        <name>S-adenosyl-L-methionine</name>
        <dbReference type="ChEBI" id="CHEBI:59789"/>
    </ligand>
</feature>
<dbReference type="Gene3D" id="3.40.50.150">
    <property type="entry name" value="Vaccinia Virus protein VP39"/>
    <property type="match status" value="1"/>
</dbReference>
<dbReference type="SUPFAM" id="SSF53335">
    <property type="entry name" value="S-adenosyl-L-methionine-dependent methyltransferases"/>
    <property type="match status" value="1"/>
</dbReference>
<dbReference type="GO" id="GO:0032259">
    <property type="term" value="P:methylation"/>
    <property type="evidence" value="ECO:0007669"/>
    <property type="project" value="UniProtKB-KW"/>
</dbReference>
<dbReference type="EMBL" id="JBHULR010000021">
    <property type="protein sequence ID" value="MFD2550182.1"/>
    <property type="molecule type" value="Genomic_DNA"/>
</dbReference>
<dbReference type="InterPro" id="IPR001678">
    <property type="entry name" value="MeTrfase_RsmB-F_NOP2_dom"/>
</dbReference>
<feature type="binding site" evidence="6">
    <location>
        <position position="135"/>
    </location>
    <ligand>
        <name>S-adenosyl-L-methionine</name>
        <dbReference type="ChEBI" id="CHEBI:59789"/>
    </ligand>
</feature>